<evidence type="ECO:0000259" key="10">
    <source>
        <dbReference type="Pfam" id="PF02434"/>
    </source>
</evidence>
<dbReference type="STRING" id="515849.A0A090CL94"/>
<evidence type="ECO:0000256" key="3">
    <source>
        <dbReference type="ARBA" id="ARBA00022679"/>
    </source>
</evidence>
<evidence type="ECO:0000256" key="4">
    <source>
        <dbReference type="ARBA" id="ARBA00022692"/>
    </source>
</evidence>
<dbReference type="InParanoid" id="A0A090CL94"/>
<reference evidence="12" key="2">
    <citation type="journal article" date="2014" name="Genetics">
        <title>Maintaining two mating types: Structure of the mating type locus and its role in heterokaryosis in Podospora anserina.</title>
        <authorList>
            <person name="Grognet P."/>
            <person name="Bidard F."/>
            <person name="Kuchly C."/>
            <person name="Tong L.C.H."/>
            <person name="Coppin E."/>
            <person name="Benkhali J.A."/>
            <person name="Couloux A."/>
            <person name="Wincker P."/>
            <person name="Debuchy R."/>
            <person name="Silar P."/>
        </authorList>
    </citation>
    <scope>GENOME REANNOTATION</scope>
    <source>
        <strain evidence="12">S / ATCC MYA-4624 / DSM 980 / FGSC 10383</strain>
    </source>
</reference>
<keyword evidence="3" id="KW-0808">Transferase</keyword>
<reference evidence="11 12" key="1">
    <citation type="journal article" date="2008" name="Genome Biol.">
        <title>The genome sequence of the model ascomycete fungus Podospora anserina.</title>
        <authorList>
            <person name="Espagne E."/>
            <person name="Lespinet O."/>
            <person name="Malagnac F."/>
            <person name="Da Silva C."/>
            <person name="Jaillon O."/>
            <person name="Porcel B.M."/>
            <person name="Couloux A."/>
            <person name="Aury J.-M."/>
            <person name="Segurens B."/>
            <person name="Poulain J."/>
            <person name="Anthouard V."/>
            <person name="Grossetete S."/>
            <person name="Khalili H."/>
            <person name="Coppin E."/>
            <person name="Dequard-Chablat M."/>
            <person name="Picard M."/>
            <person name="Contamine V."/>
            <person name="Arnaise S."/>
            <person name="Bourdais A."/>
            <person name="Berteaux-Lecellier V."/>
            <person name="Gautheret D."/>
            <person name="de Vries R.P."/>
            <person name="Battaglia E."/>
            <person name="Coutinho P.M."/>
            <person name="Danchin E.G.J."/>
            <person name="Henrissat B."/>
            <person name="El Khoury R."/>
            <person name="Sainsard-Chanet A."/>
            <person name="Boivin A."/>
            <person name="Pinan-Lucarre B."/>
            <person name="Sellem C.H."/>
            <person name="Debuchy R."/>
            <person name="Wincker P."/>
            <person name="Weissenbach J."/>
            <person name="Silar P."/>
        </authorList>
    </citation>
    <scope>NUCLEOTIDE SEQUENCE [LARGE SCALE GENOMIC DNA]</scope>
    <source>
        <strain evidence="12">S / ATCC MYA-4624 / DSM 980 / FGSC 10383</strain>
    </source>
</reference>
<evidence type="ECO:0000256" key="1">
    <source>
        <dbReference type="ARBA" id="ARBA00004606"/>
    </source>
</evidence>
<dbReference type="GO" id="GO:0016757">
    <property type="term" value="F:glycosyltransferase activity"/>
    <property type="evidence" value="ECO:0007669"/>
    <property type="project" value="UniProtKB-KW"/>
</dbReference>
<evidence type="ECO:0000313" key="12">
    <source>
        <dbReference type="Proteomes" id="UP000001197"/>
    </source>
</evidence>
<feature type="region of interest" description="Disordered" evidence="9">
    <location>
        <begin position="17"/>
        <end position="39"/>
    </location>
</feature>
<dbReference type="FunFam" id="3.90.550.50:FF:000036">
    <property type="entry name" value="Putative glycosyltransferase family 31 protein"/>
    <property type="match status" value="1"/>
</dbReference>
<evidence type="ECO:0000256" key="2">
    <source>
        <dbReference type="ARBA" id="ARBA00022676"/>
    </source>
</evidence>
<sequence length="601" mass="67799">MPAADCQALRFSTSDVNFDKPTTSTRSSSRRSSGSMVALMPNPHRCLPMRSPMARALVLTFAILAISTLLLRSSAEVQTAIIQTAASAKQAIYLQRPLKHGADWQDTLPTPTEPHRASSTGDIATALVNSSIPMDCNYDIARLKQWKEKYKLGGQIEYTKRYIQVSRQPIRRKSMTVLNQSFLTDTIRTVDLNNPEPYQAESCPEPLVAPVSQSPFPGSANASEFMFGVSTTYKRFSDPKTSPVNEWTYWLTDGKGNTNGGKLLLMLLDAEDEQLQETHNILTTAGIDVDVYRSNAEDIMAVRYLALVPTMYNHPERPRKKWLVTCDDDTFFPSFNALKERFDEFDDGFPMYIGTFSEDVNNIQRHGSQAFGGAGVFLSVPMAGLVAERYESCKTEQKIKEANSGWGPQGDILLRKCIYENSNYKLTLLNELWQLDLYGDPSGFYESGIKPLSLHHYRGGGWHVAYPWHYTKVSNVCGEDCMMQRFRTEDDFVIANGFSVAYYPQGIDFDVNQFEATFHAAPQNHGWNLDFIMGPQRPSLHKTGRKLSWDLQEAEVLEEGMVVRQVYVRRADDWRWKNVDGSAMAGRDGVLELVWLGDRGQ</sequence>
<dbReference type="eggNOG" id="KOG2246">
    <property type="taxonomic scope" value="Eukaryota"/>
</dbReference>
<keyword evidence="7" id="KW-0472">Membrane</keyword>
<dbReference type="AlphaFoldDB" id="A0A090CL94"/>
<keyword evidence="2" id="KW-0328">Glycosyltransferase</keyword>
<protein>
    <submittedName>
        <fullName evidence="11">Glycosyltransferase Family 31</fullName>
    </submittedName>
</protein>
<dbReference type="InterPro" id="IPR003378">
    <property type="entry name" value="Fringe-like_glycosylTrfase"/>
</dbReference>
<evidence type="ECO:0000256" key="5">
    <source>
        <dbReference type="ARBA" id="ARBA00022968"/>
    </source>
</evidence>
<keyword evidence="4" id="KW-0812">Transmembrane</keyword>
<keyword evidence="6" id="KW-1133">Transmembrane helix</keyword>
<feature type="domain" description="Fringe-like glycosyltransferase" evidence="10">
    <location>
        <begin position="269"/>
        <end position="400"/>
    </location>
</feature>
<evidence type="ECO:0000313" key="11">
    <source>
        <dbReference type="EMBL" id="CDP29100.1"/>
    </source>
</evidence>
<dbReference type="Gene3D" id="3.90.550.50">
    <property type="match status" value="1"/>
</dbReference>
<keyword evidence="5" id="KW-0735">Signal-anchor</keyword>
<comment type="subcellular location">
    <subcellularLocation>
        <location evidence="8">Endomembrane system</location>
        <topology evidence="8">Single-pass membrane protein</topology>
    </subcellularLocation>
    <subcellularLocation>
        <location evidence="1">Membrane</location>
        <topology evidence="1">Single-pass type II membrane protein</topology>
    </subcellularLocation>
</comment>
<evidence type="ECO:0000256" key="8">
    <source>
        <dbReference type="ARBA" id="ARBA00037847"/>
    </source>
</evidence>
<name>A0A090CL94_PODAN</name>
<dbReference type="EMBL" id="FO904940">
    <property type="protein sequence ID" value="CDP29100.1"/>
    <property type="molecule type" value="Genomic_DNA"/>
</dbReference>
<evidence type="ECO:0000256" key="9">
    <source>
        <dbReference type="SAM" id="MobiDB-lite"/>
    </source>
</evidence>
<dbReference type="GO" id="GO:0016020">
    <property type="term" value="C:membrane"/>
    <property type="evidence" value="ECO:0007669"/>
    <property type="project" value="UniProtKB-SubCell"/>
</dbReference>
<dbReference type="PANTHER" id="PTHR10811">
    <property type="entry name" value="FRINGE-RELATED"/>
    <property type="match status" value="1"/>
</dbReference>
<feature type="compositionally biased region" description="Low complexity" evidence="9">
    <location>
        <begin position="22"/>
        <end position="33"/>
    </location>
</feature>
<keyword evidence="12" id="KW-1185">Reference proteome</keyword>
<dbReference type="GO" id="GO:0012505">
    <property type="term" value="C:endomembrane system"/>
    <property type="evidence" value="ECO:0007669"/>
    <property type="project" value="UniProtKB-SubCell"/>
</dbReference>
<dbReference type="Proteomes" id="UP000001197">
    <property type="component" value="Chromosome 5"/>
</dbReference>
<organism evidence="11 12">
    <name type="scientific">Podospora anserina (strain S / ATCC MYA-4624 / DSM 980 / FGSC 10383)</name>
    <name type="common">Pleurage anserina</name>
    <dbReference type="NCBI Taxonomy" id="515849"/>
    <lineage>
        <taxon>Eukaryota</taxon>
        <taxon>Fungi</taxon>
        <taxon>Dikarya</taxon>
        <taxon>Ascomycota</taxon>
        <taxon>Pezizomycotina</taxon>
        <taxon>Sordariomycetes</taxon>
        <taxon>Sordariomycetidae</taxon>
        <taxon>Sordariales</taxon>
        <taxon>Podosporaceae</taxon>
        <taxon>Podospora</taxon>
        <taxon>Podospora anserina</taxon>
    </lineage>
</organism>
<dbReference type="Pfam" id="PF02434">
    <property type="entry name" value="Fringe"/>
    <property type="match status" value="1"/>
</dbReference>
<proteinExistence type="predicted"/>
<evidence type="ECO:0000256" key="7">
    <source>
        <dbReference type="ARBA" id="ARBA00023136"/>
    </source>
</evidence>
<accession>A0A090CL94</accession>
<evidence type="ECO:0000256" key="6">
    <source>
        <dbReference type="ARBA" id="ARBA00022989"/>
    </source>
</evidence>